<evidence type="ECO:0000313" key="3">
    <source>
        <dbReference type="Proteomes" id="UP001500282"/>
    </source>
</evidence>
<proteinExistence type="predicted"/>
<name>A0ABN1X6C8_9ACTN</name>
<comment type="caution">
    <text evidence="2">The sequence shown here is derived from an EMBL/GenBank/DDBJ whole genome shotgun (WGS) entry which is preliminary data.</text>
</comment>
<evidence type="ECO:0000256" key="1">
    <source>
        <dbReference type="SAM" id="SignalP"/>
    </source>
</evidence>
<feature type="chain" id="PRO_5045272396" evidence="1">
    <location>
        <begin position="17"/>
        <end position="79"/>
    </location>
</feature>
<organism evidence="2 3">
    <name type="scientific">Streptomyces javensis</name>
    <dbReference type="NCBI Taxonomy" id="114698"/>
    <lineage>
        <taxon>Bacteria</taxon>
        <taxon>Bacillati</taxon>
        <taxon>Actinomycetota</taxon>
        <taxon>Actinomycetes</taxon>
        <taxon>Kitasatosporales</taxon>
        <taxon>Streptomycetaceae</taxon>
        <taxon>Streptomyces</taxon>
        <taxon>Streptomyces violaceusniger group</taxon>
    </lineage>
</organism>
<keyword evidence="3" id="KW-1185">Reference proteome</keyword>
<dbReference type="InterPro" id="IPR036410">
    <property type="entry name" value="HSP_DnaJ_Cys-rich_dom_sf"/>
</dbReference>
<dbReference type="EMBL" id="BAAAIH010000040">
    <property type="protein sequence ID" value="GAA1288150.1"/>
    <property type="molecule type" value="Genomic_DNA"/>
</dbReference>
<protein>
    <submittedName>
        <fullName evidence="2">Uncharacterized protein</fullName>
    </submittedName>
</protein>
<dbReference type="Proteomes" id="UP001500282">
    <property type="component" value="Unassembled WGS sequence"/>
</dbReference>
<sequence>MLTASAAMFLALSGYAALCAVKPFGPCRKCEGTGLRELSLRGIKLCRRCHGSRYRLRIGRRLWNTWHHTRDAGTKPNPR</sequence>
<gene>
    <name evidence="2" type="ORF">GCM10009579_59480</name>
</gene>
<reference evidence="2 3" key="1">
    <citation type="journal article" date="2019" name="Int. J. Syst. Evol. Microbiol.">
        <title>The Global Catalogue of Microorganisms (GCM) 10K type strain sequencing project: providing services to taxonomists for standard genome sequencing and annotation.</title>
        <authorList>
            <consortium name="The Broad Institute Genomics Platform"/>
            <consortium name="The Broad Institute Genome Sequencing Center for Infectious Disease"/>
            <person name="Wu L."/>
            <person name="Ma J."/>
        </authorList>
    </citation>
    <scope>NUCLEOTIDE SEQUENCE [LARGE SCALE GENOMIC DNA]</scope>
    <source>
        <strain evidence="2 3">JCM 11448</strain>
    </source>
</reference>
<accession>A0ABN1X6C8</accession>
<feature type="signal peptide" evidence="1">
    <location>
        <begin position="1"/>
        <end position="16"/>
    </location>
</feature>
<evidence type="ECO:0000313" key="2">
    <source>
        <dbReference type="EMBL" id="GAA1288150.1"/>
    </source>
</evidence>
<keyword evidence="1" id="KW-0732">Signal</keyword>
<dbReference type="SUPFAM" id="SSF57938">
    <property type="entry name" value="DnaJ/Hsp40 cysteine-rich domain"/>
    <property type="match status" value="1"/>
</dbReference>